<gene>
    <name evidence="1" type="ORF">MNBD_ALPHA12-1827</name>
</gene>
<protein>
    <submittedName>
        <fullName evidence="1">Uncharacterized protein</fullName>
    </submittedName>
</protein>
<accession>A0A3B0TFZ6</accession>
<feature type="non-terminal residue" evidence="1">
    <location>
        <position position="1"/>
    </location>
</feature>
<organism evidence="1">
    <name type="scientific">hydrothermal vent metagenome</name>
    <dbReference type="NCBI Taxonomy" id="652676"/>
    <lineage>
        <taxon>unclassified sequences</taxon>
        <taxon>metagenomes</taxon>
        <taxon>ecological metagenomes</taxon>
    </lineage>
</organism>
<reference evidence="1" key="1">
    <citation type="submission" date="2018-06" db="EMBL/GenBank/DDBJ databases">
        <authorList>
            <person name="Zhirakovskaya E."/>
        </authorList>
    </citation>
    <scope>NUCLEOTIDE SEQUENCE</scope>
</reference>
<proteinExistence type="predicted"/>
<evidence type="ECO:0000313" key="1">
    <source>
        <dbReference type="EMBL" id="VAW17525.1"/>
    </source>
</evidence>
<dbReference type="AlphaFoldDB" id="A0A3B0TFZ6"/>
<dbReference type="EMBL" id="UOEO01000073">
    <property type="protein sequence ID" value="VAW17525.1"/>
    <property type="molecule type" value="Genomic_DNA"/>
</dbReference>
<sequence length="64" mass="7127">KKQGPKALLKKFRDNSLVLNKTIFAANAPPWTLSAYSDHFIALFVMGRTLATHNHGVTSIFTLK</sequence>
<name>A0A3B0TFZ6_9ZZZZ</name>